<dbReference type="RefSeq" id="WP_349220321.1">
    <property type="nucleotide sequence ID" value="NZ_JBBMFD010000021.1"/>
</dbReference>
<evidence type="ECO:0000256" key="1">
    <source>
        <dbReference type="SAM" id="MobiDB-lite"/>
    </source>
</evidence>
<reference evidence="2 3" key="1">
    <citation type="submission" date="2024-03" db="EMBL/GenBank/DDBJ databases">
        <title>Human intestinal bacterial collection.</title>
        <authorList>
            <person name="Pauvert C."/>
            <person name="Hitch T.C.A."/>
            <person name="Clavel T."/>
        </authorList>
    </citation>
    <scope>NUCLEOTIDE SEQUENCE [LARGE SCALE GENOMIC DNA]</scope>
    <source>
        <strain evidence="2 3">CLA-JM-H44</strain>
    </source>
</reference>
<sequence length="118" mass="12907">MNNRFHNPSNNPANQNRQASTGRAQNANSQVNGADRLTPNISADKEQELLNAASQRLGQSPDRLKQALQNGEVKSMLKNMSPQQAQKVESILNDPAAAQKLLSTPQAQMLLKRFMGGK</sequence>
<keyword evidence="3" id="KW-1185">Reference proteome</keyword>
<evidence type="ECO:0000313" key="3">
    <source>
        <dbReference type="Proteomes" id="UP001489509"/>
    </source>
</evidence>
<comment type="caution">
    <text evidence="2">The sequence shown here is derived from an EMBL/GenBank/DDBJ whole genome shotgun (WGS) entry which is preliminary data.</text>
</comment>
<dbReference type="EMBL" id="JBBMFD010000021">
    <property type="protein sequence ID" value="MEQ2441302.1"/>
    <property type="molecule type" value="Genomic_DNA"/>
</dbReference>
<accession>A0ABV1E3T7</accession>
<name>A0ABV1E3T7_9FIRM</name>
<gene>
    <name evidence="2" type="ORF">WMO26_10735</name>
</gene>
<feature type="region of interest" description="Disordered" evidence="1">
    <location>
        <begin position="1"/>
        <end position="45"/>
    </location>
</feature>
<evidence type="ECO:0008006" key="4">
    <source>
        <dbReference type="Google" id="ProtNLM"/>
    </source>
</evidence>
<protein>
    <recommendedName>
        <fullName evidence="4">Magnesium transporter MgtE intracellular domain-containing protein</fullName>
    </recommendedName>
</protein>
<evidence type="ECO:0000313" key="2">
    <source>
        <dbReference type="EMBL" id="MEQ2441302.1"/>
    </source>
</evidence>
<organism evidence="2 3">
    <name type="scientific">Solibaculum intestinale</name>
    <dbReference type="NCBI Taxonomy" id="3133165"/>
    <lineage>
        <taxon>Bacteria</taxon>
        <taxon>Bacillati</taxon>
        <taxon>Bacillota</taxon>
        <taxon>Clostridia</taxon>
        <taxon>Eubacteriales</taxon>
        <taxon>Oscillospiraceae</taxon>
        <taxon>Solibaculum</taxon>
    </lineage>
</organism>
<feature type="compositionally biased region" description="Polar residues" evidence="1">
    <location>
        <begin position="1"/>
        <end position="32"/>
    </location>
</feature>
<dbReference type="Proteomes" id="UP001489509">
    <property type="component" value="Unassembled WGS sequence"/>
</dbReference>
<proteinExistence type="predicted"/>